<sequence length="100" mass="11681">MEARVPKNASWIMKAIMKRRDDILHNQVWKEMMTVRKFSMKKTYLTIHDSSQCVAWKTLFYGNLAHPRALVNLWLACNERSIMAPWSNSGVVPVLRCTTK</sequence>
<evidence type="ECO:0008006" key="3">
    <source>
        <dbReference type="Google" id="ProtNLM"/>
    </source>
</evidence>
<accession>A0A2Z6P1G7</accession>
<reference evidence="2" key="1">
    <citation type="journal article" date="2017" name="Front. Plant Sci.">
        <title>Climate Clever Clovers: New Paradigm to Reduce the Environmental Footprint of Ruminants by Breeding Low Methanogenic Forages Utilizing Haplotype Variation.</title>
        <authorList>
            <person name="Kaur P."/>
            <person name="Appels R."/>
            <person name="Bayer P.E."/>
            <person name="Keeble-Gagnere G."/>
            <person name="Wang J."/>
            <person name="Hirakawa H."/>
            <person name="Shirasawa K."/>
            <person name="Vercoe P."/>
            <person name="Stefanova K."/>
            <person name="Durmic Z."/>
            <person name="Nichols P."/>
            <person name="Revell C."/>
            <person name="Isobe S.N."/>
            <person name="Edwards D."/>
            <person name="Erskine W."/>
        </authorList>
    </citation>
    <scope>NUCLEOTIDE SEQUENCE [LARGE SCALE GENOMIC DNA]</scope>
    <source>
        <strain evidence="2">cv. Daliak</strain>
    </source>
</reference>
<dbReference type="AlphaFoldDB" id="A0A2Z6P1G7"/>
<keyword evidence="2" id="KW-1185">Reference proteome</keyword>
<name>A0A2Z6P1G7_TRISU</name>
<gene>
    <name evidence="1" type="ORF">TSUD_290800</name>
</gene>
<evidence type="ECO:0000313" key="2">
    <source>
        <dbReference type="Proteomes" id="UP000242715"/>
    </source>
</evidence>
<protein>
    <recommendedName>
        <fullName evidence="3">Reverse transcriptase zinc-binding domain-containing protein</fullName>
    </recommendedName>
</protein>
<evidence type="ECO:0000313" key="1">
    <source>
        <dbReference type="EMBL" id="GAU50254.1"/>
    </source>
</evidence>
<dbReference type="Proteomes" id="UP000242715">
    <property type="component" value="Unassembled WGS sequence"/>
</dbReference>
<proteinExistence type="predicted"/>
<organism evidence="1 2">
    <name type="scientific">Trifolium subterraneum</name>
    <name type="common">Subterranean clover</name>
    <dbReference type="NCBI Taxonomy" id="3900"/>
    <lineage>
        <taxon>Eukaryota</taxon>
        <taxon>Viridiplantae</taxon>
        <taxon>Streptophyta</taxon>
        <taxon>Embryophyta</taxon>
        <taxon>Tracheophyta</taxon>
        <taxon>Spermatophyta</taxon>
        <taxon>Magnoliopsida</taxon>
        <taxon>eudicotyledons</taxon>
        <taxon>Gunneridae</taxon>
        <taxon>Pentapetalae</taxon>
        <taxon>rosids</taxon>
        <taxon>fabids</taxon>
        <taxon>Fabales</taxon>
        <taxon>Fabaceae</taxon>
        <taxon>Papilionoideae</taxon>
        <taxon>50 kb inversion clade</taxon>
        <taxon>NPAAA clade</taxon>
        <taxon>Hologalegina</taxon>
        <taxon>IRL clade</taxon>
        <taxon>Trifolieae</taxon>
        <taxon>Trifolium</taxon>
    </lineage>
</organism>
<dbReference type="EMBL" id="DF974721">
    <property type="protein sequence ID" value="GAU50254.1"/>
    <property type="molecule type" value="Genomic_DNA"/>
</dbReference>